<dbReference type="PANTHER" id="PTHR11579">
    <property type="entry name" value="PROTEIN-L-ISOASPARTATE O-METHYLTRANSFERASE"/>
    <property type="match status" value="1"/>
</dbReference>
<evidence type="ECO:0000256" key="1">
    <source>
        <dbReference type="ARBA" id="ARBA00004496"/>
    </source>
</evidence>
<evidence type="ECO:0000256" key="8">
    <source>
        <dbReference type="ARBA" id="ARBA00022691"/>
    </source>
</evidence>
<dbReference type="AlphaFoldDB" id="A0A1X7K275"/>
<gene>
    <name evidence="12" type="ORF">SAMN06295981_2140</name>
</gene>
<accession>A0A1X7K275</accession>
<evidence type="ECO:0000313" key="13">
    <source>
        <dbReference type="Proteomes" id="UP000193309"/>
    </source>
</evidence>
<evidence type="ECO:0000256" key="11">
    <source>
        <dbReference type="ARBA" id="ARBA00031350"/>
    </source>
</evidence>
<dbReference type="STRING" id="1610489.SAMN06295981_2140"/>
<dbReference type="PANTHER" id="PTHR11579:SF0">
    <property type="entry name" value="PROTEIN-L-ISOASPARTATE(D-ASPARTATE) O-METHYLTRANSFERASE"/>
    <property type="match status" value="1"/>
</dbReference>
<sequence length="188" mass="20596">MDRIRQVMARVDRTGFLPEHARRHAGVDVPLSIGHGQTNSQPWTVAFMLELLDVRPGHRVLDVGAGSGWTTALLHELLDDRGSLAAVELVPELVEFGQANLDAAGVDVRIEQATDGVFGLPQQGPFDRILVSAEATELPADLVEQLVEGGIMVIPVDGAMWRVEKRADGQVQVTRHGGFRFVPLLRRR</sequence>
<protein>
    <recommendedName>
        <fullName evidence="4">Protein-L-isoaspartate O-methyltransferase</fullName>
        <ecNumber evidence="3">2.1.1.77</ecNumber>
    </recommendedName>
    <alternativeName>
        <fullName evidence="11">L-isoaspartyl protein carboxyl methyltransferase</fullName>
    </alternativeName>
    <alternativeName>
        <fullName evidence="9">Protein L-isoaspartyl methyltransferase</fullName>
    </alternativeName>
    <alternativeName>
        <fullName evidence="10">Protein-beta-aspartate methyltransferase</fullName>
    </alternativeName>
</protein>
<keyword evidence="7 12" id="KW-0808">Transferase</keyword>
<evidence type="ECO:0000256" key="10">
    <source>
        <dbReference type="ARBA" id="ARBA00031323"/>
    </source>
</evidence>
<proteinExistence type="inferred from homology"/>
<evidence type="ECO:0000256" key="6">
    <source>
        <dbReference type="ARBA" id="ARBA00022603"/>
    </source>
</evidence>
<evidence type="ECO:0000313" key="12">
    <source>
        <dbReference type="EMBL" id="SMG34371.1"/>
    </source>
</evidence>
<dbReference type="GO" id="GO:0032259">
    <property type="term" value="P:methylation"/>
    <property type="evidence" value="ECO:0007669"/>
    <property type="project" value="UniProtKB-KW"/>
</dbReference>
<comment type="similarity">
    <text evidence="2">Belongs to the methyltransferase superfamily. L-isoaspartyl/D-aspartyl protein methyltransferase family.</text>
</comment>
<dbReference type="OrthoDB" id="4035289at2"/>
<dbReference type="Proteomes" id="UP000193309">
    <property type="component" value="Unassembled WGS sequence"/>
</dbReference>
<dbReference type="EC" id="2.1.1.77" evidence="3"/>
<evidence type="ECO:0000256" key="4">
    <source>
        <dbReference type="ARBA" id="ARBA00013346"/>
    </source>
</evidence>
<dbReference type="Pfam" id="PF01135">
    <property type="entry name" value="PCMT"/>
    <property type="match status" value="1"/>
</dbReference>
<dbReference type="GO" id="GO:0005737">
    <property type="term" value="C:cytoplasm"/>
    <property type="evidence" value="ECO:0007669"/>
    <property type="project" value="UniProtKB-SubCell"/>
</dbReference>
<keyword evidence="5" id="KW-0963">Cytoplasm</keyword>
<dbReference type="CDD" id="cd02440">
    <property type="entry name" value="AdoMet_MTases"/>
    <property type="match status" value="1"/>
</dbReference>
<dbReference type="EMBL" id="FXAR01000008">
    <property type="protein sequence ID" value="SMG34371.1"/>
    <property type="molecule type" value="Genomic_DNA"/>
</dbReference>
<evidence type="ECO:0000256" key="2">
    <source>
        <dbReference type="ARBA" id="ARBA00005369"/>
    </source>
</evidence>
<dbReference type="SUPFAM" id="SSF53335">
    <property type="entry name" value="S-adenosyl-L-methionine-dependent methyltransferases"/>
    <property type="match status" value="1"/>
</dbReference>
<dbReference type="Gene3D" id="3.40.50.150">
    <property type="entry name" value="Vaccinia Virus protein VP39"/>
    <property type="match status" value="1"/>
</dbReference>
<organism evidence="12 13">
    <name type="scientific">Corynebacterium pollutisoli</name>
    <dbReference type="NCBI Taxonomy" id="1610489"/>
    <lineage>
        <taxon>Bacteria</taxon>
        <taxon>Bacillati</taxon>
        <taxon>Actinomycetota</taxon>
        <taxon>Actinomycetes</taxon>
        <taxon>Mycobacteriales</taxon>
        <taxon>Corynebacteriaceae</taxon>
        <taxon>Corynebacterium</taxon>
    </lineage>
</organism>
<keyword evidence="13" id="KW-1185">Reference proteome</keyword>
<reference evidence="13" key="1">
    <citation type="submission" date="2017-04" db="EMBL/GenBank/DDBJ databases">
        <authorList>
            <person name="Varghese N."/>
            <person name="Submissions S."/>
        </authorList>
    </citation>
    <scope>NUCLEOTIDE SEQUENCE [LARGE SCALE GENOMIC DNA]</scope>
    <source>
        <strain evidence="13">VDS</strain>
    </source>
</reference>
<dbReference type="InterPro" id="IPR000682">
    <property type="entry name" value="PCMT"/>
</dbReference>
<comment type="subcellular location">
    <subcellularLocation>
        <location evidence="1">Cytoplasm</location>
    </subcellularLocation>
</comment>
<dbReference type="GO" id="GO:0004719">
    <property type="term" value="F:protein-L-isoaspartate (D-aspartate) O-methyltransferase activity"/>
    <property type="evidence" value="ECO:0007669"/>
    <property type="project" value="UniProtKB-EC"/>
</dbReference>
<dbReference type="InterPro" id="IPR029063">
    <property type="entry name" value="SAM-dependent_MTases_sf"/>
</dbReference>
<keyword evidence="6 12" id="KW-0489">Methyltransferase</keyword>
<evidence type="ECO:0000256" key="7">
    <source>
        <dbReference type="ARBA" id="ARBA00022679"/>
    </source>
</evidence>
<dbReference type="RefSeq" id="WP_085550236.1">
    <property type="nucleotide sequence ID" value="NZ_FXAR01000008.1"/>
</dbReference>
<keyword evidence="8" id="KW-0949">S-adenosyl-L-methionine</keyword>
<evidence type="ECO:0000256" key="3">
    <source>
        <dbReference type="ARBA" id="ARBA00011890"/>
    </source>
</evidence>
<name>A0A1X7K275_9CORY</name>
<evidence type="ECO:0000256" key="9">
    <source>
        <dbReference type="ARBA" id="ARBA00030757"/>
    </source>
</evidence>
<evidence type="ECO:0000256" key="5">
    <source>
        <dbReference type="ARBA" id="ARBA00022490"/>
    </source>
</evidence>